<gene>
    <name evidence="1" type="ORF">MCCS_16740</name>
</gene>
<dbReference type="RefSeq" id="WP_086042876.1">
    <property type="nucleotide sequence ID" value="NZ_CBCRZA010000015.1"/>
</dbReference>
<sequence length="122" mass="13970">MNELRTTVRAKSLITGKYIKGAYFDGYILEGSMIEANDEYCVVEQWTPVDENTVGAFTGGYDMHNKPIYENNNVIVHKLKVHKKCTIVENGTTFMFVDENGIRVRGIYKNNDDVEIVDRDIK</sequence>
<evidence type="ECO:0000313" key="2">
    <source>
        <dbReference type="Proteomes" id="UP000194154"/>
    </source>
</evidence>
<dbReference type="STRING" id="1855823.MCCS_16740"/>
<evidence type="ECO:0008006" key="3">
    <source>
        <dbReference type="Google" id="ProtNLM"/>
    </source>
</evidence>
<dbReference type="KEGG" id="mcak:MCCS_16740"/>
<proteinExistence type="predicted"/>
<dbReference type="SUPFAM" id="SSF159006">
    <property type="entry name" value="YopX-like"/>
    <property type="match status" value="1"/>
</dbReference>
<evidence type="ECO:0000313" key="1">
    <source>
        <dbReference type="EMBL" id="ARQ07311.1"/>
    </source>
</evidence>
<dbReference type="AlphaFoldDB" id="A0A1W7ACM0"/>
<protein>
    <recommendedName>
        <fullName evidence="3">YopX protein domain-containing protein</fullName>
    </recommendedName>
</protein>
<dbReference type="Proteomes" id="UP000194154">
    <property type="component" value="Chromosome"/>
</dbReference>
<dbReference type="GeneID" id="35295780"/>
<dbReference type="OrthoDB" id="1809393at2"/>
<name>A0A1W7ACM0_9STAP</name>
<organism evidence="1 2">
    <name type="scientific">Macrococcoides canis</name>
    <dbReference type="NCBI Taxonomy" id="1855823"/>
    <lineage>
        <taxon>Bacteria</taxon>
        <taxon>Bacillati</taxon>
        <taxon>Bacillota</taxon>
        <taxon>Bacilli</taxon>
        <taxon>Bacillales</taxon>
        <taxon>Staphylococcaceae</taxon>
        <taxon>Macrococcoides</taxon>
    </lineage>
</organism>
<keyword evidence="2" id="KW-1185">Reference proteome</keyword>
<reference evidence="1 2" key="1">
    <citation type="journal article" date="2017" name="Int. J. Syst. Evol. Microbiol.">
        <title>Macrococcus canis sp. nov., a skin bacterium associated with infections in dogs.</title>
        <authorList>
            <person name="Gobeli Brawand S."/>
            <person name="Cotting K."/>
            <person name="Gomez-Sanz E."/>
            <person name="Collaud A."/>
            <person name="Thomann A."/>
            <person name="Brodard I."/>
            <person name="Rodriguez-Campos S."/>
            <person name="Strauss C."/>
            <person name="Perreten V."/>
        </authorList>
    </citation>
    <scope>NUCLEOTIDE SEQUENCE [LARGE SCALE GENOMIC DNA]</scope>
    <source>
        <strain evidence="1 2">KM45013</strain>
    </source>
</reference>
<dbReference type="EMBL" id="CP021059">
    <property type="protein sequence ID" value="ARQ07311.1"/>
    <property type="molecule type" value="Genomic_DNA"/>
</dbReference>
<accession>A0A1W7ACM0</accession>